<dbReference type="AlphaFoldDB" id="A0A0F7SJ11"/>
<proteinExistence type="predicted"/>
<name>A0A0F7SJ11_PHARH</name>
<feature type="region of interest" description="Disordered" evidence="1">
    <location>
        <begin position="131"/>
        <end position="158"/>
    </location>
</feature>
<evidence type="ECO:0000313" key="2">
    <source>
        <dbReference type="EMBL" id="CED82077.1"/>
    </source>
</evidence>
<organism evidence="2">
    <name type="scientific">Phaffia rhodozyma</name>
    <name type="common">Yeast</name>
    <name type="synonym">Xanthophyllomyces dendrorhous</name>
    <dbReference type="NCBI Taxonomy" id="264483"/>
    <lineage>
        <taxon>Eukaryota</taxon>
        <taxon>Fungi</taxon>
        <taxon>Dikarya</taxon>
        <taxon>Basidiomycota</taxon>
        <taxon>Agaricomycotina</taxon>
        <taxon>Tremellomycetes</taxon>
        <taxon>Cystofilobasidiales</taxon>
        <taxon>Mrakiaceae</taxon>
        <taxon>Phaffia</taxon>
    </lineage>
</organism>
<feature type="compositionally biased region" description="Low complexity" evidence="1">
    <location>
        <begin position="134"/>
        <end position="158"/>
    </location>
</feature>
<evidence type="ECO:0000256" key="1">
    <source>
        <dbReference type="SAM" id="MobiDB-lite"/>
    </source>
</evidence>
<reference evidence="2" key="1">
    <citation type="submission" date="2014-08" db="EMBL/GenBank/DDBJ databases">
        <authorList>
            <person name="Sharma Rahul"/>
            <person name="Thines Marco"/>
        </authorList>
    </citation>
    <scope>NUCLEOTIDE SEQUENCE</scope>
</reference>
<protein>
    <submittedName>
        <fullName evidence="2">Uncharacterized protein</fullName>
    </submittedName>
</protein>
<sequence length="252" mass="27392">MFAPSLLVRSIPSQVRLQTRSKATSSMGIARKAVISGQNAARPTKKSKKAKADRPDVLIDYKSEEPVFKGGVLSTKSLSSLVNLYHSTQHHITKDNLDAVIDAEFAPIDGQPRNRPLMASLIDLHVEMRHPGKLSRPSPTSSLSPDASSSLSSSSASSLVSPAAPNYADFGADAVVLPKDLEAVEQQRLANARKNDWIGSDAGDLTPRMRMVVEALHGAEEGRRPGLELALENRNRIQHEREQALKGYQAEK</sequence>
<accession>A0A0F7SJ11</accession>
<dbReference type="EMBL" id="LN483124">
    <property type="protein sequence ID" value="CED82077.1"/>
    <property type="molecule type" value="Genomic_DNA"/>
</dbReference>